<sequence length="103" mass="11329">MVYGNDDAGDPLRLGVKESCDCSAGSGEGAARRLEDSLLRLQQSDLEMIRVLEDLIHLLIHKRMVRITDLPEVAQAKLSERSRTRDALGGLTGLINDEEQGLI</sequence>
<dbReference type="Proteomes" id="UP000242930">
    <property type="component" value="Unassembled WGS sequence"/>
</dbReference>
<keyword evidence="2" id="KW-1185">Reference proteome</keyword>
<name>A0A1H7B127_9PSED</name>
<evidence type="ECO:0008006" key="3">
    <source>
        <dbReference type="Google" id="ProtNLM"/>
    </source>
</evidence>
<dbReference type="EMBL" id="FNZE01000015">
    <property type="protein sequence ID" value="SEJ70866.1"/>
    <property type="molecule type" value="Genomic_DNA"/>
</dbReference>
<organism evidence="1 2">
    <name type="scientific">Pseudomonas linyingensis</name>
    <dbReference type="NCBI Taxonomy" id="915471"/>
    <lineage>
        <taxon>Bacteria</taxon>
        <taxon>Pseudomonadati</taxon>
        <taxon>Pseudomonadota</taxon>
        <taxon>Gammaproteobacteria</taxon>
        <taxon>Pseudomonadales</taxon>
        <taxon>Pseudomonadaceae</taxon>
        <taxon>Pseudomonas</taxon>
    </lineage>
</organism>
<dbReference type="RefSeq" id="WP_090312729.1">
    <property type="nucleotide sequence ID" value="NZ_FNZE01000015.1"/>
</dbReference>
<accession>A0A1H7B127</accession>
<reference evidence="2" key="1">
    <citation type="submission" date="2016-10" db="EMBL/GenBank/DDBJ databases">
        <authorList>
            <person name="Varghese N."/>
            <person name="Submissions S."/>
        </authorList>
    </citation>
    <scope>NUCLEOTIDE SEQUENCE [LARGE SCALE GENOMIC DNA]</scope>
    <source>
        <strain evidence="2">LMG 25967</strain>
    </source>
</reference>
<dbReference type="AlphaFoldDB" id="A0A1H7B127"/>
<evidence type="ECO:0000313" key="1">
    <source>
        <dbReference type="EMBL" id="SEJ70866.1"/>
    </source>
</evidence>
<gene>
    <name evidence="1" type="ORF">SAMN05216201_1152</name>
</gene>
<dbReference type="OrthoDB" id="5703571at2"/>
<proteinExistence type="predicted"/>
<protein>
    <recommendedName>
        <fullName evidence="3">Tryptophan synthase subunit beta</fullName>
    </recommendedName>
</protein>
<evidence type="ECO:0000313" key="2">
    <source>
        <dbReference type="Proteomes" id="UP000242930"/>
    </source>
</evidence>
<dbReference type="STRING" id="915471.SAMN05216201_1152"/>